<proteinExistence type="predicted"/>
<dbReference type="Pfam" id="PF20074">
    <property type="entry name" value="DUF6470"/>
    <property type="match status" value="1"/>
</dbReference>
<gene>
    <name evidence="1" type="ORF">SDC9_74437</name>
</gene>
<organism evidence="1">
    <name type="scientific">bioreactor metagenome</name>
    <dbReference type="NCBI Taxonomy" id="1076179"/>
    <lineage>
        <taxon>unclassified sequences</taxon>
        <taxon>metagenomes</taxon>
        <taxon>ecological metagenomes</taxon>
    </lineage>
</organism>
<reference evidence="1" key="1">
    <citation type="submission" date="2019-08" db="EMBL/GenBank/DDBJ databases">
        <authorList>
            <person name="Kucharzyk K."/>
            <person name="Murdoch R.W."/>
            <person name="Higgins S."/>
            <person name="Loffler F."/>
        </authorList>
    </citation>
    <scope>NUCLEOTIDE SEQUENCE</scope>
</reference>
<sequence>MVEFPRTGFPTNPRLYIKTEKAKLDPEFRFPSLTVARDKGGYEMSFTPARLEIDNSPYFDSVGLRCLNTFTRDTAAQARSDAWEAAANACREGTAVENGASIGDLAMRRLTRGTPRMLTCIEPAKPEISCVKAALDVTYHKDELEFIWDAGGASATYTPYSIDMWVEFLDKTTLEE</sequence>
<dbReference type="AlphaFoldDB" id="A0A644YJ54"/>
<dbReference type="EMBL" id="VSSQ01005118">
    <property type="protein sequence ID" value="MPM27921.1"/>
    <property type="molecule type" value="Genomic_DNA"/>
</dbReference>
<protein>
    <submittedName>
        <fullName evidence="1">Uncharacterized protein</fullName>
    </submittedName>
</protein>
<evidence type="ECO:0000313" key="1">
    <source>
        <dbReference type="EMBL" id="MPM27921.1"/>
    </source>
</evidence>
<comment type="caution">
    <text evidence="1">The sequence shown here is derived from an EMBL/GenBank/DDBJ whole genome shotgun (WGS) entry which is preliminary data.</text>
</comment>
<accession>A0A644YJ54</accession>
<name>A0A644YJ54_9ZZZZ</name>
<dbReference type="InterPro" id="IPR045527">
    <property type="entry name" value="DUF6470"/>
</dbReference>